<feature type="domain" description="Asparaginase/glutaminase C-terminal" evidence="3">
    <location>
        <begin position="2"/>
        <end position="61"/>
    </location>
</feature>
<dbReference type="InterPro" id="IPR006034">
    <property type="entry name" value="Asparaginase/glutaminase-like"/>
</dbReference>
<dbReference type="GO" id="GO:0004067">
    <property type="term" value="F:asparaginase activity"/>
    <property type="evidence" value="ECO:0007669"/>
    <property type="project" value="UniProtKB-UniRule"/>
</dbReference>
<dbReference type="PROSITE" id="PS51732">
    <property type="entry name" value="ASN_GLN_ASE_3"/>
    <property type="match status" value="1"/>
</dbReference>
<dbReference type="OrthoDB" id="542841at2759"/>
<proteinExistence type="predicted"/>
<dbReference type="AlphaFoldDB" id="A0A3P7P0U2"/>
<reference evidence="4 5" key="1">
    <citation type="submission" date="2018-11" db="EMBL/GenBank/DDBJ databases">
        <authorList>
            <consortium name="Pathogen Informatics"/>
        </authorList>
    </citation>
    <scope>NUCLEOTIDE SEQUENCE [LARGE SCALE GENOMIC DNA]</scope>
</reference>
<dbReference type="SMART" id="SM00248">
    <property type="entry name" value="ANK"/>
    <property type="match status" value="2"/>
</dbReference>
<feature type="non-terminal residue" evidence="4">
    <location>
        <position position="190"/>
    </location>
</feature>
<name>A0A3P7P0U2_DIBLA</name>
<accession>A0A3P7P0U2</accession>
<evidence type="ECO:0000256" key="1">
    <source>
        <dbReference type="ARBA" id="ARBA00012920"/>
    </source>
</evidence>
<dbReference type="Pfam" id="PF17763">
    <property type="entry name" value="Asparaginase_C"/>
    <property type="match status" value="1"/>
</dbReference>
<dbReference type="Gene3D" id="3.40.50.40">
    <property type="match status" value="1"/>
</dbReference>
<dbReference type="PANTHER" id="PTHR11707:SF28">
    <property type="entry name" value="60 KDA LYSOPHOSPHOLIPASE"/>
    <property type="match status" value="1"/>
</dbReference>
<dbReference type="InterPro" id="IPR040919">
    <property type="entry name" value="Asparaginase_C"/>
</dbReference>
<dbReference type="InterPro" id="IPR036770">
    <property type="entry name" value="Ankyrin_rpt-contain_sf"/>
</dbReference>
<dbReference type="SUPFAM" id="SSF53774">
    <property type="entry name" value="Glutaminase/Asparaginase"/>
    <property type="match status" value="1"/>
</dbReference>
<dbReference type="PANTHER" id="PTHR11707">
    <property type="entry name" value="L-ASPARAGINASE"/>
    <property type="match status" value="1"/>
</dbReference>
<dbReference type="SUPFAM" id="SSF48403">
    <property type="entry name" value="Ankyrin repeat"/>
    <property type="match status" value="1"/>
</dbReference>
<dbReference type="PIRSF" id="PIRSF001220">
    <property type="entry name" value="L-ASNase_gatD"/>
    <property type="match status" value="1"/>
</dbReference>
<keyword evidence="5" id="KW-1185">Reference proteome</keyword>
<feature type="repeat" description="ANK" evidence="2">
    <location>
        <begin position="119"/>
        <end position="151"/>
    </location>
</feature>
<dbReference type="InterPro" id="IPR002110">
    <property type="entry name" value="Ankyrin_rpt"/>
</dbReference>
<evidence type="ECO:0000256" key="2">
    <source>
        <dbReference type="PROSITE-ProRule" id="PRU00023"/>
    </source>
</evidence>
<protein>
    <recommendedName>
        <fullName evidence="1">asparaginase</fullName>
        <ecNumber evidence="1">3.5.1.1</ecNumber>
    </recommendedName>
</protein>
<dbReference type="EMBL" id="UYRU01059388">
    <property type="protein sequence ID" value="VDN14479.1"/>
    <property type="molecule type" value="Genomic_DNA"/>
</dbReference>
<dbReference type="InterPro" id="IPR036152">
    <property type="entry name" value="Asp/glu_Ase-like_sf"/>
</dbReference>
<dbReference type="PROSITE" id="PS50297">
    <property type="entry name" value="ANK_REP_REGION"/>
    <property type="match status" value="1"/>
</dbReference>
<dbReference type="GO" id="GO:0009066">
    <property type="term" value="P:aspartate family amino acid metabolic process"/>
    <property type="evidence" value="ECO:0007669"/>
    <property type="project" value="UniProtKB-ARBA"/>
</dbReference>
<evidence type="ECO:0000313" key="5">
    <source>
        <dbReference type="Proteomes" id="UP000281553"/>
    </source>
</evidence>
<dbReference type="PIRSF" id="PIRSF500176">
    <property type="entry name" value="L_ASNase"/>
    <property type="match status" value="1"/>
</dbReference>
<gene>
    <name evidence="4" type="ORF">DILT_LOCUS10310</name>
</gene>
<dbReference type="PROSITE" id="PS50088">
    <property type="entry name" value="ANK_REPEAT"/>
    <property type="match status" value="1"/>
</dbReference>
<dbReference type="Pfam" id="PF12796">
    <property type="entry name" value="Ank_2"/>
    <property type="match status" value="1"/>
</dbReference>
<dbReference type="InterPro" id="IPR027473">
    <property type="entry name" value="L-asparaginase_C"/>
</dbReference>
<evidence type="ECO:0000313" key="4">
    <source>
        <dbReference type="EMBL" id="VDN14479.1"/>
    </source>
</evidence>
<evidence type="ECO:0000259" key="3">
    <source>
        <dbReference type="Pfam" id="PF17763"/>
    </source>
</evidence>
<dbReference type="EC" id="3.5.1.1" evidence="1"/>
<sequence length="190" mass="20882">MQTYGAGNVPTNRADLLEVFKKGHEEQGIIIVNITQCWSGSVQALYATGAVLSKYGVISGYLVGYLGTYLSEPEMNKKAATWASHLFPFLFCAAAAANEVDELDQLFKVTGTFEFFDNEHQTPLHIAAAHSNFEACEFMLKNGANANQPDRLGYTPLVYAVRNKMSTVELIRLFLGHSAILSPNAKRSAR</sequence>
<organism evidence="4 5">
    <name type="scientific">Dibothriocephalus latus</name>
    <name type="common">Fish tapeworm</name>
    <name type="synonym">Diphyllobothrium latum</name>
    <dbReference type="NCBI Taxonomy" id="60516"/>
    <lineage>
        <taxon>Eukaryota</taxon>
        <taxon>Metazoa</taxon>
        <taxon>Spiralia</taxon>
        <taxon>Lophotrochozoa</taxon>
        <taxon>Platyhelminthes</taxon>
        <taxon>Cestoda</taxon>
        <taxon>Eucestoda</taxon>
        <taxon>Diphyllobothriidea</taxon>
        <taxon>Diphyllobothriidae</taxon>
        <taxon>Dibothriocephalus</taxon>
    </lineage>
</organism>
<keyword evidence="2" id="KW-0040">ANK repeat</keyword>
<dbReference type="Proteomes" id="UP000281553">
    <property type="component" value="Unassembled WGS sequence"/>
</dbReference>
<dbReference type="Gene3D" id="1.25.40.20">
    <property type="entry name" value="Ankyrin repeat-containing domain"/>
    <property type="match status" value="1"/>
</dbReference>